<dbReference type="EMBL" id="JAUSUP010000013">
    <property type="protein sequence ID" value="MDQ0352759.1"/>
    <property type="molecule type" value="Genomic_DNA"/>
</dbReference>
<dbReference type="Pfam" id="PF00534">
    <property type="entry name" value="Glycos_transf_1"/>
    <property type="match status" value="1"/>
</dbReference>
<name>A0ABU0DWC1_9BACI</name>
<evidence type="ECO:0000259" key="2">
    <source>
        <dbReference type="Pfam" id="PF13439"/>
    </source>
</evidence>
<dbReference type="InterPro" id="IPR050194">
    <property type="entry name" value="Glycosyltransferase_grp1"/>
</dbReference>
<evidence type="ECO:0000313" key="4">
    <source>
        <dbReference type="Proteomes" id="UP001236723"/>
    </source>
</evidence>
<evidence type="ECO:0000259" key="1">
    <source>
        <dbReference type="Pfam" id="PF00534"/>
    </source>
</evidence>
<dbReference type="PANTHER" id="PTHR45947">
    <property type="entry name" value="SULFOQUINOVOSYL TRANSFERASE SQD2"/>
    <property type="match status" value="1"/>
</dbReference>
<feature type="domain" description="Glycosyl transferase family 1" evidence="1">
    <location>
        <begin position="204"/>
        <end position="361"/>
    </location>
</feature>
<evidence type="ECO:0000313" key="3">
    <source>
        <dbReference type="EMBL" id="MDQ0352759.1"/>
    </source>
</evidence>
<dbReference type="RefSeq" id="WP_307069598.1">
    <property type="nucleotide sequence ID" value="NZ_JAUSUP010000013.1"/>
</dbReference>
<dbReference type="Gene3D" id="3.40.50.2000">
    <property type="entry name" value="Glycogen Phosphorylase B"/>
    <property type="match status" value="2"/>
</dbReference>
<dbReference type="Proteomes" id="UP001236723">
    <property type="component" value="Unassembled WGS sequence"/>
</dbReference>
<dbReference type="Pfam" id="PF13439">
    <property type="entry name" value="Glyco_transf_4"/>
    <property type="match status" value="1"/>
</dbReference>
<comment type="caution">
    <text evidence="3">The sequence shown here is derived from an EMBL/GenBank/DDBJ whole genome shotgun (WGS) entry which is preliminary data.</text>
</comment>
<dbReference type="InterPro" id="IPR001296">
    <property type="entry name" value="Glyco_trans_1"/>
</dbReference>
<organism evidence="3 4">
    <name type="scientific">Alkalibacillus filiformis</name>
    <dbReference type="NCBI Taxonomy" id="200990"/>
    <lineage>
        <taxon>Bacteria</taxon>
        <taxon>Bacillati</taxon>
        <taxon>Bacillota</taxon>
        <taxon>Bacilli</taxon>
        <taxon>Bacillales</taxon>
        <taxon>Bacillaceae</taxon>
        <taxon>Alkalibacillus</taxon>
    </lineage>
</organism>
<protein>
    <submittedName>
        <fullName evidence="3">Glycosyltransferase involved in cell wall biosynthesis</fullName>
    </submittedName>
</protein>
<reference evidence="3 4" key="1">
    <citation type="submission" date="2023-07" db="EMBL/GenBank/DDBJ databases">
        <title>Genomic Encyclopedia of Type Strains, Phase IV (KMG-IV): sequencing the most valuable type-strain genomes for metagenomic binning, comparative biology and taxonomic classification.</title>
        <authorList>
            <person name="Goeker M."/>
        </authorList>
    </citation>
    <scope>NUCLEOTIDE SEQUENCE [LARGE SCALE GENOMIC DNA]</scope>
    <source>
        <strain evidence="3 4">DSM 15448</strain>
    </source>
</reference>
<keyword evidence="4" id="KW-1185">Reference proteome</keyword>
<proteinExistence type="predicted"/>
<dbReference type="SUPFAM" id="SSF53756">
    <property type="entry name" value="UDP-Glycosyltransferase/glycogen phosphorylase"/>
    <property type="match status" value="1"/>
</dbReference>
<accession>A0ABU0DWC1</accession>
<dbReference type="PANTHER" id="PTHR45947:SF15">
    <property type="entry name" value="TEICHURONIC ACID BIOSYNTHESIS GLYCOSYLTRANSFERASE TUAC-RELATED"/>
    <property type="match status" value="1"/>
</dbReference>
<dbReference type="InterPro" id="IPR028098">
    <property type="entry name" value="Glyco_trans_4-like_N"/>
</dbReference>
<feature type="domain" description="Glycosyltransferase subfamily 4-like N-terminal" evidence="2">
    <location>
        <begin position="112"/>
        <end position="200"/>
    </location>
</feature>
<gene>
    <name evidence="3" type="ORF">J2R98_002610</name>
</gene>
<sequence>MRILFITELDIRKTGGLFNATYKRVLKHSKKHDVTVINNNTYHSTFVANIKKLLRKGINYKSEFSTQDIKGVQVRNLNIPLSALFYLKNFLTNSPAEHMFKYYIKCFKDDLEKTDIIHAHKGFPHGYIAYQLNEKYRVPYFVTIHGSELNRVQENNKTKLIKSMENAEKCFFVSEALLREAKSKGYSGENAVVTYNGVDLMEFNREIKITSAKQKKVAYMGAFKEIKGVDLLPEIFREINKLESNISFKLIGDGVLKNNVEMDLIKNELVEKVELLGNIPPEKVPETLEDVGVLVVPSRAEGLGMVVLEANAMGIPVVGSEVGGIPEAIGYNKNVYSLDDNFEKNIAKRVVEILNSSNYESNALKLKERIEENFSWEVVCELEEYHYNKIVKRN</sequence>